<evidence type="ECO:0000313" key="2">
    <source>
        <dbReference type="EMBL" id="KAK0371399.1"/>
    </source>
</evidence>
<protein>
    <recommendedName>
        <fullName evidence="4">Secreted protein</fullName>
    </recommendedName>
</protein>
<evidence type="ECO:0000256" key="1">
    <source>
        <dbReference type="SAM" id="MobiDB-lite"/>
    </source>
</evidence>
<accession>A0ABQ9PKN7</accession>
<reference evidence="2" key="1">
    <citation type="submission" date="2023-04" db="EMBL/GenBank/DDBJ databases">
        <title>Colletotrichum limetticola genome sequence.</title>
        <authorList>
            <person name="Baroncelli R."/>
        </authorList>
    </citation>
    <scope>NUCLEOTIDE SEQUENCE</scope>
    <source>
        <strain evidence="2">KLA-Anderson</strain>
    </source>
</reference>
<keyword evidence="3" id="KW-1185">Reference proteome</keyword>
<feature type="compositionally biased region" description="Gly residues" evidence="1">
    <location>
        <begin position="71"/>
        <end position="81"/>
    </location>
</feature>
<proteinExistence type="predicted"/>
<dbReference type="Proteomes" id="UP001169217">
    <property type="component" value="Unassembled WGS sequence"/>
</dbReference>
<evidence type="ECO:0008006" key="4">
    <source>
        <dbReference type="Google" id="ProtNLM"/>
    </source>
</evidence>
<feature type="compositionally biased region" description="Basic and acidic residues" evidence="1">
    <location>
        <begin position="53"/>
        <end position="70"/>
    </location>
</feature>
<dbReference type="EMBL" id="JARUPT010000448">
    <property type="protein sequence ID" value="KAK0371399.1"/>
    <property type="molecule type" value="Genomic_DNA"/>
</dbReference>
<evidence type="ECO:0000313" key="3">
    <source>
        <dbReference type="Proteomes" id="UP001169217"/>
    </source>
</evidence>
<name>A0ABQ9PKN7_9PEZI</name>
<comment type="caution">
    <text evidence="2">The sequence shown here is derived from an EMBL/GenBank/DDBJ whole genome shotgun (WGS) entry which is preliminary data.</text>
</comment>
<organism evidence="2 3">
    <name type="scientific">Colletotrichum limetticola</name>
    <dbReference type="NCBI Taxonomy" id="1209924"/>
    <lineage>
        <taxon>Eukaryota</taxon>
        <taxon>Fungi</taxon>
        <taxon>Dikarya</taxon>
        <taxon>Ascomycota</taxon>
        <taxon>Pezizomycotina</taxon>
        <taxon>Sordariomycetes</taxon>
        <taxon>Hypocreomycetidae</taxon>
        <taxon>Glomerellales</taxon>
        <taxon>Glomerellaceae</taxon>
        <taxon>Colletotrichum</taxon>
        <taxon>Colletotrichum acutatum species complex</taxon>
    </lineage>
</organism>
<gene>
    <name evidence="2" type="ORF">CLIM01_11236</name>
</gene>
<feature type="region of interest" description="Disordered" evidence="1">
    <location>
        <begin position="35"/>
        <end position="90"/>
    </location>
</feature>
<sequence length="90" mass="9323">MLSSCFGRLAAVFVRLVPVESSAALGSLRFAQATLRGRSRARDQGNGPMSGSADKKDGGGRRGDDGEESRGGGGGQGGGRESYGYLVTRW</sequence>